<evidence type="ECO:0000256" key="1">
    <source>
        <dbReference type="SAM" id="MobiDB-lite"/>
    </source>
</evidence>
<feature type="non-terminal residue" evidence="2">
    <location>
        <position position="153"/>
    </location>
</feature>
<dbReference type="VEuPathDB" id="FungiDB:BDBG_17800"/>
<name>A0A179V246_BLAGS</name>
<feature type="region of interest" description="Disordered" evidence="1">
    <location>
        <begin position="1"/>
        <end position="23"/>
    </location>
</feature>
<accession>A0A179V246</accession>
<reference evidence="3" key="1">
    <citation type="journal article" date="2015" name="PLoS Genet.">
        <title>The dynamic genome and transcriptome of the human fungal pathogen Blastomyces and close relative Emmonsia.</title>
        <authorList>
            <person name="Munoz J.F."/>
            <person name="Gauthier G.M."/>
            <person name="Desjardins C.A."/>
            <person name="Gallo J.E."/>
            <person name="Holder J."/>
            <person name="Sullivan T.D."/>
            <person name="Marty A.J."/>
            <person name="Carmen J.C."/>
            <person name="Chen Z."/>
            <person name="Ding L."/>
            <person name="Gujja S."/>
            <person name="Magrini V."/>
            <person name="Misas E."/>
            <person name="Mitreva M."/>
            <person name="Priest M."/>
            <person name="Saif S."/>
            <person name="Whiston E.A."/>
            <person name="Young S."/>
            <person name="Zeng Q."/>
            <person name="Goldman W.E."/>
            <person name="Mardis E.R."/>
            <person name="Taylor J.W."/>
            <person name="McEwen J.G."/>
            <person name="Clay O.K."/>
            <person name="Klein B.S."/>
            <person name="Cuomo C.A."/>
        </authorList>
    </citation>
    <scope>NUCLEOTIDE SEQUENCE [LARGE SCALE GENOMIC DNA]</scope>
    <source>
        <strain evidence="3">SLH14081</strain>
    </source>
</reference>
<proteinExistence type="predicted"/>
<dbReference type="Proteomes" id="UP000002038">
    <property type="component" value="Unassembled WGS sequence"/>
</dbReference>
<dbReference type="RefSeq" id="XP_031580891.1">
    <property type="nucleotide sequence ID" value="XM_031725447.1"/>
</dbReference>
<dbReference type="AlphaFoldDB" id="A0A179V246"/>
<sequence>MLAAPLLPSGCREPAKKSTAAQHHPNKYHEIGLRVLPGISLVVRGRAGTWGRLSSRKGIPGQVSKLLSHCGSTPSLACVLFNSQPIRCCQLISFIFFSLCLLPLLLKQFPGYISTAAARSPILFLLRVTAIYLRCVDPYLSLFSQTTLPQLPT</sequence>
<organism evidence="2 3">
    <name type="scientific">Blastomyces gilchristii (strain SLH14081)</name>
    <name type="common">Blastomyces dermatitidis</name>
    <dbReference type="NCBI Taxonomy" id="559298"/>
    <lineage>
        <taxon>Eukaryota</taxon>
        <taxon>Fungi</taxon>
        <taxon>Dikarya</taxon>
        <taxon>Ascomycota</taxon>
        <taxon>Pezizomycotina</taxon>
        <taxon>Eurotiomycetes</taxon>
        <taxon>Eurotiomycetidae</taxon>
        <taxon>Onygenales</taxon>
        <taxon>Ajellomycetaceae</taxon>
        <taxon>Blastomyces</taxon>
    </lineage>
</organism>
<gene>
    <name evidence="2" type="ORF">BDBG_17800</name>
</gene>
<evidence type="ECO:0000313" key="2">
    <source>
        <dbReference type="EMBL" id="OAT13411.1"/>
    </source>
</evidence>
<dbReference type="EMBL" id="GG657472">
    <property type="protein sequence ID" value="OAT13411.1"/>
    <property type="molecule type" value="Genomic_DNA"/>
</dbReference>
<protein>
    <submittedName>
        <fullName evidence="2">Uncharacterized protein</fullName>
    </submittedName>
</protein>
<dbReference type="OrthoDB" id="10520406at2759"/>
<dbReference type="GeneID" id="42529379"/>
<keyword evidence="3" id="KW-1185">Reference proteome</keyword>
<evidence type="ECO:0000313" key="3">
    <source>
        <dbReference type="Proteomes" id="UP000002038"/>
    </source>
</evidence>
<dbReference type="KEGG" id="bgh:BDBG_17800"/>